<proteinExistence type="predicted"/>
<evidence type="ECO:0000313" key="2">
    <source>
        <dbReference type="Proteomes" id="UP000244811"/>
    </source>
</evidence>
<sequence length="275" mass="31707">MFTKVLVPLDSLYPYPVNLDSFRKEYNLTRSYSSNRVLDQFDTRPNVLNEHTNHLNRNNPNVESSGKGFNISKFSKNFKIDSLMSKFSSLRGSEERRHTNYVWVYANLDDPIRIIDNKIYIKVYLCNKSDNFSHDNQNNTGDNTSTTTKYDSGIDRVFATSKAKPESRVVTYDSVSPSDRDEINEMIDKWSLTSDGKLKDIRSLLSTLQNVLLDDVVWEPMPLSLLVGDKYSIKQYYKKALLTFHPDKVGSKSTKNRLLSELIIQTLINSWNCTT</sequence>
<gene>
    <name evidence="1" type="ORF">MACK_000340</name>
</gene>
<accession>A0A976M9P4</accession>
<dbReference type="GO" id="GO:0005737">
    <property type="term" value="C:cytoplasm"/>
    <property type="evidence" value="ECO:0007669"/>
    <property type="project" value="TreeGrafter"/>
</dbReference>
<name>A0A976M9P4_THEOR</name>
<dbReference type="GO" id="GO:0072583">
    <property type="term" value="P:clathrin-dependent endocytosis"/>
    <property type="evidence" value="ECO:0007669"/>
    <property type="project" value="TreeGrafter"/>
</dbReference>
<dbReference type="Gene3D" id="1.10.287.110">
    <property type="entry name" value="DnaJ domain"/>
    <property type="match status" value="1"/>
</dbReference>
<dbReference type="Proteomes" id="UP000244811">
    <property type="component" value="Chromosome 1"/>
</dbReference>
<dbReference type="SUPFAM" id="SSF46565">
    <property type="entry name" value="Chaperone J-domain"/>
    <property type="match status" value="1"/>
</dbReference>
<dbReference type="AlphaFoldDB" id="A0A976M9P4"/>
<dbReference type="InterPro" id="IPR036869">
    <property type="entry name" value="J_dom_sf"/>
</dbReference>
<dbReference type="GO" id="GO:0031982">
    <property type="term" value="C:vesicle"/>
    <property type="evidence" value="ECO:0007669"/>
    <property type="project" value="TreeGrafter"/>
</dbReference>
<dbReference type="PANTHER" id="PTHR23172:SF19">
    <property type="entry name" value="J DOMAIN-CONTAINING PROTEIN"/>
    <property type="match status" value="1"/>
</dbReference>
<organism evidence="1 2">
    <name type="scientific">Theileria orientalis</name>
    <dbReference type="NCBI Taxonomy" id="68886"/>
    <lineage>
        <taxon>Eukaryota</taxon>
        <taxon>Sar</taxon>
        <taxon>Alveolata</taxon>
        <taxon>Apicomplexa</taxon>
        <taxon>Aconoidasida</taxon>
        <taxon>Piroplasmida</taxon>
        <taxon>Theileriidae</taxon>
        <taxon>Theileria</taxon>
    </lineage>
</organism>
<evidence type="ECO:0008006" key="3">
    <source>
        <dbReference type="Google" id="ProtNLM"/>
    </source>
</evidence>
<dbReference type="PANTHER" id="PTHR23172">
    <property type="entry name" value="AUXILIN/CYCLIN G-ASSOCIATED KINASE-RELATED"/>
    <property type="match status" value="1"/>
</dbReference>
<reference evidence="1" key="1">
    <citation type="submission" date="2022-07" db="EMBL/GenBank/DDBJ databases">
        <title>Evaluation of T. orientalis genome assembly methods using nanopore sequencing and analysis of variation between genomes.</title>
        <authorList>
            <person name="Yam J."/>
            <person name="Micallef M.L."/>
            <person name="Liu M."/>
            <person name="Djordjevic S.P."/>
            <person name="Bogema D.R."/>
            <person name="Jenkins C."/>
        </authorList>
    </citation>
    <scope>NUCLEOTIDE SEQUENCE</scope>
    <source>
        <strain evidence="1">Goon Nure</strain>
    </source>
</reference>
<dbReference type="GO" id="GO:0072318">
    <property type="term" value="P:clathrin coat disassembly"/>
    <property type="evidence" value="ECO:0007669"/>
    <property type="project" value="TreeGrafter"/>
</dbReference>
<evidence type="ECO:0000313" key="1">
    <source>
        <dbReference type="EMBL" id="UKK00270.2"/>
    </source>
</evidence>
<dbReference type="GO" id="GO:0030276">
    <property type="term" value="F:clathrin binding"/>
    <property type="evidence" value="ECO:0007669"/>
    <property type="project" value="TreeGrafter"/>
</dbReference>
<dbReference type="EMBL" id="CP056069">
    <property type="protein sequence ID" value="UKK00270.2"/>
    <property type="molecule type" value="Genomic_DNA"/>
</dbReference>
<protein>
    <recommendedName>
        <fullName evidence="3">J domain-containing protein</fullName>
    </recommendedName>
</protein>